<keyword evidence="5" id="KW-0479">Metal-binding</keyword>
<dbReference type="OrthoDB" id="272481at2759"/>
<evidence type="ECO:0000259" key="19">
    <source>
        <dbReference type="PROSITE" id="PS51193"/>
    </source>
</evidence>
<keyword evidence="12" id="KW-0411">Iron-sulfur</keyword>
<dbReference type="EMBL" id="KV784365">
    <property type="protein sequence ID" value="OEU12396.1"/>
    <property type="molecule type" value="Genomic_DNA"/>
</dbReference>
<evidence type="ECO:0000256" key="7">
    <source>
        <dbReference type="ARBA" id="ARBA00022763"/>
    </source>
</evidence>
<evidence type="ECO:0000256" key="17">
    <source>
        <dbReference type="ARBA" id="ARBA00044969"/>
    </source>
</evidence>
<dbReference type="GO" id="GO:0016818">
    <property type="term" value="F:hydrolase activity, acting on acid anhydrides, in phosphorus-containing anhydrides"/>
    <property type="evidence" value="ECO:0007669"/>
    <property type="project" value="InterPro"/>
</dbReference>
<evidence type="ECO:0000256" key="2">
    <source>
        <dbReference type="ARBA" id="ARBA00004123"/>
    </source>
</evidence>
<keyword evidence="16" id="KW-0539">Nucleus</keyword>
<dbReference type="PANTHER" id="PTHR11472">
    <property type="entry name" value="DNA REPAIR DEAD HELICASE RAD3/XP-D SUBFAMILY MEMBER"/>
    <property type="match status" value="1"/>
</dbReference>
<dbReference type="SMART" id="SM00488">
    <property type="entry name" value="DEXDc2"/>
    <property type="match status" value="1"/>
</dbReference>
<evidence type="ECO:0000256" key="4">
    <source>
        <dbReference type="ARBA" id="ARBA00022485"/>
    </source>
</evidence>
<keyword evidence="21" id="KW-1185">Reference proteome</keyword>
<comment type="similarity">
    <text evidence="3">Belongs to the helicase family. RAD3/XPD subfamily.</text>
</comment>
<evidence type="ECO:0000256" key="1">
    <source>
        <dbReference type="ARBA" id="ARBA00001966"/>
    </source>
</evidence>
<dbReference type="InParanoid" id="A0A1E7F2N6"/>
<keyword evidence="13" id="KW-0238">DNA-binding</keyword>
<dbReference type="CDD" id="cd18788">
    <property type="entry name" value="SF2_C_XPD"/>
    <property type="match status" value="1"/>
</dbReference>
<keyword evidence="14" id="KW-0234">DNA repair</keyword>
<evidence type="ECO:0000256" key="9">
    <source>
        <dbReference type="ARBA" id="ARBA00022806"/>
    </source>
</evidence>
<name>A0A1E7F2N6_9STRA</name>
<dbReference type="EC" id="5.6.2.3" evidence="17"/>
<dbReference type="GO" id="GO:0045951">
    <property type="term" value="P:positive regulation of mitotic recombination"/>
    <property type="evidence" value="ECO:0007669"/>
    <property type="project" value="TreeGrafter"/>
</dbReference>
<dbReference type="Gene3D" id="3.40.50.300">
    <property type="entry name" value="P-loop containing nucleotide triphosphate hydrolases"/>
    <property type="match status" value="2"/>
</dbReference>
<comment type="cofactor">
    <cofactor evidence="1">
        <name>[4Fe-4S] cluster</name>
        <dbReference type="ChEBI" id="CHEBI:49883"/>
    </cofactor>
</comment>
<evidence type="ECO:0000256" key="18">
    <source>
        <dbReference type="ARBA" id="ARBA00048954"/>
    </source>
</evidence>
<dbReference type="Pfam" id="PF06777">
    <property type="entry name" value="HBB"/>
    <property type="match status" value="1"/>
</dbReference>
<dbReference type="PROSITE" id="PS00690">
    <property type="entry name" value="DEAH_ATP_HELICASE"/>
    <property type="match status" value="1"/>
</dbReference>
<proteinExistence type="inferred from homology"/>
<feature type="domain" description="Helicase ATP-binding" evidence="19">
    <location>
        <begin position="7"/>
        <end position="288"/>
    </location>
</feature>
<evidence type="ECO:0000313" key="20">
    <source>
        <dbReference type="EMBL" id="OEU12396.1"/>
    </source>
</evidence>
<evidence type="ECO:0000256" key="5">
    <source>
        <dbReference type="ARBA" id="ARBA00022723"/>
    </source>
</evidence>
<keyword evidence="11" id="KW-0408">Iron</keyword>
<dbReference type="InterPro" id="IPR013020">
    <property type="entry name" value="Rad3/Chl1-like"/>
</dbReference>
<dbReference type="KEGG" id="fcy:FRACYDRAFT_191543"/>
<reference evidence="20 21" key="1">
    <citation type="submission" date="2016-09" db="EMBL/GenBank/DDBJ databases">
        <title>Extensive genetic diversity and differential bi-allelic expression allows diatom success in the polar Southern Ocean.</title>
        <authorList>
            <consortium name="DOE Joint Genome Institute"/>
            <person name="Mock T."/>
            <person name="Otillar R.P."/>
            <person name="Strauss J."/>
            <person name="Dupont C."/>
            <person name="Frickenhaus S."/>
            <person name="Maumus F."/>
            <person name="Mcmullan M."/>
            <person name="Sanges R."/>
            <person name="Schmutz J."/>
            <person name="Toseland A."/>
            <person name="Valas R."/>
            <person name="Veluchamy A."/>
            <person name="Ward B.J."/>
            <person name="Allen A."/>
            <person name="Barry K."/>
            <person name="Falciatore A."/>
            <person name="Ferrante M."/>
            <person name="Fortunato A.E."/>
            <person name="Gloeckner G."/>
            <person name="Gruber A."/>
            <person name="Hipkin R."/>
            <person name="Janech M."/>
            <person name="Kroth P."/>
            <person name="Leese F."/>
            <person name="Lindquist E."/>
            <person name="Lyon B.R."/>
            <person name="Martin J."/>
            <person name="Mayer C."/>
            <person name="Parker M."/>
            <person name="Quesneville H."/>
            <person name="Raymond J."/>
            <person name="Uhlig C."/>
            <person name="Valentin K.U."/>
            <person name="Worden A.Z."/>
            <person name="Armbrust E.V."/>
            <person name="Bowler C."/>
            <person name="Green B."/>
            <person name="Moulton V."/>
            <person name="Van Oosterhout C."/>
            <person name="Grigoriev I."/>
        </authorList>
    </citation>
    <scope>NUCLEOTIDE SEQUENCE [LARGE SCALE GENOMIC DNA]</scope>
    <source>
        <strain evidence="20 21">CCMP1102</strain>
    </source>
</reference>
<dbReference type="InterPro" id="IPR010643">
    <property type="entry name" value="HBB"/>
</dbReference>
<dbReference type="PANTHER" id="PTHR11472:SF1">
    <property type="entry name" value="GENERAL TRANSCRIPTION AND DNA REPAIR FACTOR IIH HELICASE SUBUNIT XPD"/>
    <property type="match status" value="1"/>
</dbReference>
<evidence type="ECO:0000313" key="21">
    <source>
        <dbReference type="Proteomes" id="UP000095751"/>
    </source>
</evidence>
<keyword evidence="10" id="KW-0067">ATP-binding</keyword>
<dbReference type="InterPro" id="IPR006555">
    <property type="entry name" value="ATP-dep_Helicase_C"/>
</dbReference>
<dbReference type="FunCoup" id="A0A1E7F2N6">
    <property type="interactions" value="412"/>
</dbReference>
<organism evidence="20 21">
    <name type="scientific">Fragilariopsis cylindrus CCMP1102</name>
    <dbReference type="NCBI Taxonomy" id="635003"/>
    <lineage>
        <taxon>Eukaryota</taxon>
        <taxon>Sar</taxon>
        <taxon>Stramenopiles</taxon>
        <taxon>Ochrophyta</taxon>
        <taxon>Bacillariophyta</taxon>
        <taxon>Bacillariophyceae</taxon>
        <taxon>Bacillariophycidae</taxon>
        <taxon>Bacillariales</taxon>
        <taxon>Bacillariaceae</taxon>
        <taxon>Fragilariopsis</taxon>
    </lineage>
</organism>
<dbReference type="GO" id="GO:0003684">
    <property type="term" value="F:damaged DNA binding"/>
    <property type="evidence" value="ECO:0007669"/>
    <property type="project" value="TreeGrafter"/>
</dbReference>
<dbReference type="PROSITE" id="PS51193">
    <property type="entry name" value="HELICASE_ATP_BIND_2"/>
    <property type="match status" value="1"/>
</dbReference>
<dbReference type="FunFam" id="3.40.50.300:FF:000128">
    <property type="entry name" value="Putative DNA repair helicase RAD3"/>
    <property type="match status" value="1"/>
</dbReference>
<keyword evidence="4" id="KW-0004">4Fe-4S</keyword>
<dbReference type="Proteomes" id="UP000095751">
    <property type="component" value="Unassembled WGS sequence"/>
</dbReference>
<sequence length="763" mass="85631">MRFDLDGLDVFFPYDRIYMEQFQYMRSLKQSLDAGGHCLLEMPTGTGKTVCLLSLITSYQFANPSVGKLVYCTRTVPEMNSVVEELGTVLSYRAEQLQLQRQEQGTALCLSSRRNMCINERVMGESDREAVDAACRSMTASWVVEHAKQNPASKIETCDYFDNFQEAGEATTMPSGVYDLEELKKWGQSRSWCPYYLARQAINHANVLVFNYQYMLDPKVAKMVSKELEAESIVVFDEAHNIDSVCIEALSVKINERGLEQATRSLGRLSSEVSRVKASDNQRLNREYQNLVNGLIDQGLLDAPTNDSSLGSNVLAPDVLNESVPGNIRRAEHFIQFMKKVVEHLKNRLKSITGPNGGVHSETPLAFLHRMTNGTSLEAKPLRFAYSRLNSLLRTLQVANMDDFNSLGDVADFSTLLATYSEGVAKFAIIMEPNGSIIPGASDPCIQLSCLDSSLAIAPIFKRFSSVIITSGTLSPIDLYPKLLQFEPCISESLNMSTFRPCIRPLVITRGSDQLAVSTKYEDRNDIGVVRNYGSMLVDLCSVIPDGVVAFFTSYSYMEQLVSEWDATGVLRDLTKAKLVFIETKDVVETTLALDNYRRACDSGRGAVFLSVARGKVSEGINFDRHYGRAVIMFGVPFQYTLSHVLRARLEFLQTHYQIREADFLNFDALRQTAQCVGRVIRSKTDYGLMILADSRYNRHDKRSKLPKWILQFLGEGNLNLSTDMALQQVKQFLRLMGQPIDQKGNSCSLLKSENSFYFFVGL</sequence>
<evidence type="ECO:0000256" key="16">
    <source>
        <dbReference type="ARBA" id="ARBA00023242"/>
    </source>
</evidence>
<evidence type="ECO:0000256" key="6">
    <source>
        <dbReference type="ARBA" id="ARBA00022741"/>
    </source>
</evidence>
<dbReference type="GO" id="GO:0051539">
    <property type="term" value="F:4 iron, 4 sulfur cluster binding"/>
    <property type="evidence" value="ECO:0007669"/>
    <property type="project" value="UniProtKB-KW"/>
</dbReference>
<evidence type="ECO:0000256" key="12">
    <source>
        <dbReference type="ARBA" id="ARBA00023014"/>
    </source>
</evidence>
<comment type="catalytic activity">
    <reaction evidence="18">
        <text>ATP + H2O = ADP + phosphate + H(+)</text>
        <dbReference type="Rhea" id="RHEA:13065"/>
        <dbReference type="ChEBI" id="CHEBI:15377"/>
        <dbReference type="ChEBI" id="CHEBI:15378"/>
        <dbReference type="ChEBI" id="CHEBI:30616"/>
        <dbReference type="ChEBI" id="CHEBI:43474"/>
        <dbReference type="ChEBI" id="CHEBI:456216"/>
        <dbReference type="EC" id="5.6.2.3"/>
    </reaction>
</comment>
<dbReference type="FunFam" id="3.40.50.300:FF:000135">
    <property type="entry name" value="DNA repair helicase RAD3, putative"/>
    <property type="match status" value="1"/>
</dbReference>
<evidence type="ECO:0000256" key="13">
    <source>
        <dbReference type="ARBA" id="ARBA00023125"/>
    </source>
</evidence>
<evidence type="ECO:0000256" key="15">
    <source>
        <dbReference type="ARBA" id="ARBA00023235"/>
    </source>
</evidence>
<evidence type="ECO:0000256" key="8">
    <source>
        <dbReference type="ARBA" id="ARBA00022801"/>
    </source>
</evidence>
<dbReference type="InterPro" id="IPR006554">
    <property type="entry name" value="Helicase-like_DEXD_c2"/>
</dbReference>
<accession>A0A1E7F2N6</accession>
<dbReference type="InterPro" id="IPR002464">
    <property type="entry name" value="DNA/RNA_helicase_DEAH_CS"/>
</dbReference>
<dbReference type="Pfam" id="PF06733">
    <property type="entry name" value="DEAD_2"/>
    <property type="match status" value="1"/>
</dbReference>
<dbReference type="InterPro" id="IPR010614">
    <property type="entry name" value="RAD3-like_helicase_DEAD"/>
</dbReference>
<keyword evidence="8" id="KW-0378">Hydrolase</keyword>
<dbReference type="NCBIfam" id="TIGR00604">
    <property type="entry name" value="rad3"/>
    <property type="match status" value="1"/>
</dbReference>
<dbReference type="GO" id="GO:0005634">
    <property type="term" value="C:nucleus"/>
    <property type="evidence" value="ECO:0007669"/>
    <property type="project" value="UniProtKB-SubCell"/>
</dbReference>
<dbReference type="GO" id="GO:0005524">
    <property type="term" value="F:ATP binding"/>
    <property type="evidence" value="ECO:0007669"/>
    <property type="project" value="UniProtKB-KW"/>
</dbReference>
<evidence type="ECO:0000256" key="3">
    <source>
        <dbReference type="ARBA" id="ARBA00009146"/>
    </source>
</evidence>
<dbReference type="InterPro" id="IPR001945">
    <property type="entry name" value="RAD3/XPD"/>
</dbReference>
<dbReference type="SMART" id="SM00491">
    <property type="entry name" value="HELICc2"/>
    <property type="match status" value="1"/>
</dbReference>
<evidence type="ECO:0000256" key="11">
    <source>
        <dbReference type="ARBA" id="ARBA00023004"/>
    </source>
</evidence>
<evidence type="ECO:0000256" key="14">
    <source>
        <dbReference type="ARBA" id="ARBA00023204"/>
    </source>
</evidence>
<dbReference type="GO" id="GO:0006289">
    <property type="term" value="P:nucleotide-excision repair"/>
    <property type="evidence" value="ECO:0007669"/>
    <property type="project" value="InterPro"/>
</dbReference>
<evidence type="ECO:0000256" key="10">
    <source>
        <dbReference type="ARBA" id="ARBA00022840"/>
    </source>
</evidence>
<dbReference type="AlphaFoldDB" id="A0A1E7F2N6"/>
<dbReference type="GO" id="GO:0006366">
    <property type="term" value="P:transcription by RNA polymerase II"/>
    <property type="evidence" value="ECO:0007669"/>
    <property type="project" value="TreeGrafter"/>
</dbReference>
<dbReference type="PRINTS" id="PR00852">
    <property type="entry name" value="XRODRMPGMNTD"/>
</dbReference>
<dbReference type="GO" id="GO:0043139">
    <property type="term" value="F:5'-3' DNA helicase activity"/>
    <property type="evidence" value="ECO:0007669"/>
    <property type="project" value="UniProtKB-EC"/>
</dbReference>
<dbReference type="InterPro" id="IPR027417">
    <property type="entry name" value="P-loop_NTPase"/>
</dbReference>
<dbReference type="SUPFAM" id="SSF52540">
    <property type="entry name" value="P-loop containing nucleoside triphosphate hydrolases"/>
    <property type="match status" value="1"/>
</dbReference>
<dbReference type="InterPro" id="IPR014013">
    <property type="entry name" value="Helic_SF1/SF2_ATP-bd_DinG/Rad3"/>
</dbReference>
<dbReference type="Pfam" id="PF13307">
    <property type="entry name" value="Helicase_C_2"/>
    <property type="match status" value="1"/>
</dbReference>
<keyword evidence="9 20" id="KW-0347">Helicase</keyword>
<keyword evidence="15" id="KW-0413">Isomerase</keyword>
<protein>
    <recommendedName>
        <fullName evidence="17">DNA 5'-3' helicase</fullName>
        <ecNumber evidence="17">5.6.2.3</ecNumber>
    </recommendedName>
</protein>
<keyword evidence="7" id="KW-0227">DNA damage</keyword>
<keyword evidence="6" id="KW-0547">Nucleotide-binding</keyword>
<comment type="subcellular location">
    <subcellularLocation>
        <location evidence="2">Nucleus</location>
    </subcellularLocation>
</comment>
<dbReference type="InterPro" id="IPR045028">
    <property type="entry name" value="DinG/Rad3-like"/>
</dbReference>
<gene>
    <name evidence="20" type="primary">XPD_1</name>
    <name evidence="20" type="ORF">FRACYDRAFT_191543</name>
</gene>
<dbReference type="GO" id="GO:0046872">
    <property type="term" value="F:metal ion binding"/>
    <property type="evidence" value="ECO:0007669"/>
    <property type="project" value="UniProtKB-KW"/>
</dbReference>